<dbReference type="Proteomes" id="UP000005297">
    <property type="component" value="Unassembled WGS sequence"/>
</dbReference>
<gene>
    <name evidence="3" type="ORF">SPV1_07451</name>
</gene>
<name>Q0EZB2_9PROT</name>
<feature type="domain" description="Glycosyl transferase family 1" evidence="1">
    <location>
        <begin position="200"/>
        <end position="356"/>
    </location>
</feature>
<dbReference type="eggNOG" id="COG0438">
    <property type="taxonomic scope" value="Bacteria"/>
</dbReference>
<dbReference type="OrthoDB" id="9775208at2"/>
<dbReference type="AlphaFoldDB" id="Q0EZB2"/>
<organism evidence="3 4">
    <name type="scientific">Mariprofundus ferrooxydans PV-1</name>
    <dbReference type="NCBI Taxonomy" id="314345"/>
    <lineage>
        <taxon>Bacteria</taxon>
        <taxon>Pseudomonadati</taxon>
        <taxon>Pseudomonadota</taxon>
        <taxon>Candidatius Mariprofundia</taxon>
        <taxon>Mariprofundales</taxon>
        <taxon>Mariprofundaceae</taxon>
        <taxon>Mariprofundus</taxon>
    </lineage>
</organism>
<dbReference type="PANTHER" id="PTHR45947:SF3">
    <property type="entry name" value="SULFOQUINOVOSYL TRANSFERASE SQD2"/>
    <property type="match status" value="1"/>
</dbReference>
<dbReference type="RefSeq" id="WP_009849014.1">
    <property type="nucleotide sequence ID" value="NZ_DS022294.1"/>
</dbReference>
<keyword evidence="4" id="KW-1185">Reference proteome</keyword>
<dbReference type="InterPro" id="IPR028098">
    <property type="entry name" value="Glyco_trans_4-like_N"/>
</dbReference>
<comment type="caution">
    <text evidence="3">The sequence shown here is derived from an EMBL/GenBank/DDBJ whole genome shotgun (WGS) entry which is preliminary data.</text>
</comment>
<feature type="domain" description="Glycosyltransferase subfamily 4-like N-terminal" evidence="2">
    <location>
        <begin position="22"/>
        <end position="182"/>
    </location>
</feature>
<accession>Q0EZB2</accession>
<dbReference type="InterPro" id="IPR050194">
    <property type="entry name" value="Glycosyltransferase_grp1"/>
</dbReference>
<dbReference type="InterPro" id="IPR001296">
    <property type="entry name" value="Glyco_trans_1"/>
</dbReference>
<sequence length="388" mass="42913">MKILFVADVLPDPDSGAAGTEYQTIQALRAAGHEVDALWSSDLSHRISHGNLHYLLEQPRAYRSAIASRIDACDYDVLHVNQSAAYLAARNHRKRQSRAVFVCRSHGFELRAIETLAHWSKKLGIEQRSFPRSLPGHLIDAGIARSCRLAARYADGHIVSCTEDRDFLINRFAVPTGQIACIAQAAPDSYLQDPKAMSIERSQRLLMVGPARLWKGVHILAEAWNRLVETHDALKLTWVCSDQDWAEAEALFSPVAKQKVSRVQPLAQDALMALYDSHGIFLFPSLFEGFGKAPLEAMARGLCVIASDTGGMRDLINSGRNGILFETGNAGQLESAIAELCSDDDKVRRMGASARESAMHYSWERVAAETVAFYQALIERKQQKRAAG</sequence>
<dbReference type="STRING" id="314344.AL013_00540"/>
<dbReference type="CDD" id="cd03801">
    <property type="entry name" value="GT4_PimA-like"/>
    <property type="match status" value="1"/>
</dbReference>
<dbReference type="Pfam" id="PF13439">
    <property type="entry name" value="Glyco_transf_4"/>
    <property type="match status" value="1"/>
</dbReference>
<reference evidence="3 4" key="1">
    <citation type="submission" date="2006-09" db="EMBL/GenBank/DDBJ databases">
        <authorList>
            <person name="Emerson D."/>
            <person name="Ferriera S."/>
            <person name="Johnson J."/>
            <person name="Kravitz S."/>
            <person name="Halpern A."/>
            <person name="Remington K."/>
            <person name="Beeson K."/>
            <person name="Tran B."/>
            <person name="Rogers Y.-H."/>
            <person name="Friedman R."/>
            <person name="Venter J.C."/>
        </authorList>
    </citation>
    <scope>NUCLEOTIDE SEQUENCE [LARGE SCALE GENOMIC DNA]</scope>
    <source>
        <strain evidence="3 4">PV-1</strain>
    </source>
</reference>
<proteinExistence type="predicted"/>
<evidence type="ECO:0000313" key="4">
    <source>
        <dbReference type="Proteomes" id="UP000005297"/>
    </source>
</evidence>
<dbReference type="PANTHER" id="PTHR45947">
    <property type="entry name" value="SULFOQUINOVOSYL TRANSFERASE SQD2"/>
    <property type="match status" value="1"/>
</dbReference>
<dbReference type="EMBL" id="AATS01000007">
    <property type="protein sequence ID" value="EAU54512.1"/>
    <property type="molecule type" value="Genomic_DNA"/>
</dbReference>
<dbReference type="HOGENOM" id="CLU_713570_0_0_0"/>
<protein>
    <submittedName>
        <fullName evidence="3">Glycosyl transferase, group 1</fullName>
    </submittedName>
</protein>
<dbReference type="Pfam" id="PF00534">
    <property type="entry name" value="Glycos_transf_1"/>
    <property type="match status" value="1"/>
</dbReference>
<dbReference type="Gene3D" id="3.40.50.2000">
    <property type="entry name" value="Glycogen Phosphorylase B"/>
    <property type="match status" value="2"/>
</dbReference>
<keyword evidence="3" id="KW-0808">Transferase</keyword>
<evidence type="ECO:0000259" key="2">
    <source>
        <dbReference type="Pfam" id="PF13439"/>
    </source>
</evidence>
<evidence type="ECO:0000259" key="1">
    <source>
        <dbReference type="Pfam" id="PF00534"/>
    </source>
</evidence>
<dbReference type="InParanoid" id="Q0EZB2"/>
<dbReference type="SUPFAM" id="SSF53756">
    <property type="entry name" value="UDP-Glycosyltransferase/glycogen phosphorylase"/>
    <property type="match status" value="1"/>
</dbReference>
<dbReference type="GO" id="GO:0016758">
    <property type="term" value="F:hexosyltransferase activity"/>
    <property type="evidence" value="ECO:0007669"/>
    <property type="project" value="TreeGrafter"/>
</dbReference>
<evidence type="ECO:0000313" key="3">
    <source>
        <dbReference type="EMBL" id="EAU54512.1"/>
    </source>
</evidence>